<reference evidence="2" key="1">
    <citation type="journal article" date="2022" name="bioRxiv">
        <title>Sequencing and chromosome-scale assembly of the giantPleurodeles waltlgenome.</title>
        <authorList>
            <person name="Brown T."/>
            <person name="Elewa A."/>
            <person name="Iarovenko S."/>
            <person name="Subramanian E."/>
            <person name="Araus A.J."/>
            <person name="Petzold A."/>
            <person name="Susuki M."/>
            <person name="Suzuki K.-i.T."/>
            <person name="Hayashi T."/>
            <person name="Toyoda A."/>
            <person name="Oliveira C."/>
            <person name="Osipova E."/>
            <person name="Leigh N.D."/>
            <person name="Simon A."/>
            <person name="Yun M.H."/>
        </authorList>
    </citation>
    <scope>NUCLEOTIDE SEQUENCE</scope>
    <source>
        <strain evidence="2">20211129_DDA</strain>
        <tissue evidence="2">Liver</tissue>
    </source>
</reference>
<organism evidence="2 3">
    <name type="scientific">Pleurodeles waltl</name>
    <name type="common">Iberian ribbed newt</name>
    <dbReference type="NCBI Taxonomy" id="8319"/>
    <lineage>
        <taxon>Eukaryota</taxon>
        <taxon>Metazoa</taxon>
        <taxon>Chordata</taxon>
        <taxon>Craniata</taxon>
        <taxon>Vertebrata</taxon>
        <taxon>Euteleostomi</taxon>
        <taxon>Amphibia</taxon>
        <taxon>Batrachia</taxon>
        <taxon>Caudata</taxon>
        <taxon>Salamandroidea</taxon>
        <taxon>Salamandridae</taxon>
        <taxon>Pleurodelinae</taxon>
        <taxon>Pleurodeles</taxon>
    </lineage>
</organism>
<sequence>MVAPIVGDRESIIVISDEEDEGQREQMGLVSGSCRPVLPLATRDGRLMQFIPRIVSPMLHKVQEWEVENQNIFSAGEQIEFVDRSGLVVRGTICGEASGNGTAGMAMVRLDFWQPGLGAPQSGCDSTHALGGREEQSTTRRPGQPACDPRLPVRVGAPSGHRLEERAKPGSVRLTSGEASGPGSGIQEIYPMIKGEPSTSLGAVLVEQEVIKELLDYEEEEEVEEMDKGHQRAVQKGGTLVVSHEWNK</sequence>
<feature type="region of interest" description="Disordered" evidence="1">
    <location>
        <begin position="123"/>
        <end position="187"/>
    </location>
</feature>
<evidence type="ECO:0000313" key="3">
    <source>
        <dbReference type="Proteomes" id="UP001066276"/>
    </source>
</evidence>
<evidence type="ECO:0000313" key="2">
    <source>
        <dbReference type="EMBL" id="KAJ1106476.1"/>
    </source>
</evidence>
<comment type="caution">
    <text evidence="2">The sequence shown here is derived from an EMBL/GenBank/DDBJ whole genome shotgun (WGS) entry which is preliminary data.</text>
</comment>
<dbReference type="AlphaFoldDB" id="A0AAV7MRU5"/>
<protein>
    <submittedName>
        <fullName evidence="2">Uncharacterized protein</fullName>
    </submittedName>
</protein>
<evidence type="ECO:0000256" key="1">
    <source>
        <dbReference type="SAM" id="MobiDB-lite"/>
    </source>
</evidence>
<name>A0AAV7MRU5_PLEWA</name>
<proteinExistence type="predicted"/>
<dbReference type="Proteomes" id="UP001066276">
    <property type="component" value="Chromosome 9"/>
</dbReference>
<gene>
    <name evidence="2" type="ORF">NDU88_003877</name>
</gene>
<feature type="region of interest" description="Disordered" evidence="1">
    <location>
        <begin position="223"/>
        <end position="248"/>
    </location>
</feature>
<keyword evidence="3" id="KW-1185">Reference proteome</keyword>
<accession>A0AAV7MRU5</accession>
<dbReference type="EMBL" id="JANPWB010000013">
    <property type="protein sequence ID" value="KAJ1106476.1"/>
    <property type="molecule type" value="Genomic_DNA"/>
</dbReference>